<sequence>MEHAVATASEVTINAPCDVGALVGVFFAANEDESNMQGYLGDAACIARDCRALGVEDASAVMLAARVRGQHAFREGHDFLLSPSLRSPAEGVAAAYGEHSGRDVEGLVDAGAGHSDDKTPGDTRVKKERIQQPLAAKAAGVVAEQPIAKGFAYHIKEMNQRRLNVPSPVYSIATSNTDSLQSSSQATLPTPPSEHTAPKRKRKPGKPGAGSSKKYKRQRNAQEKGNKKEQRQLSRLQHRLVSGGTTVTMLSFNLKTGVNVTKSGWQGQTIPKISREDIIARWRDGRIKDDVACFLPIPFNGEGPPSVLKVLDVQDRLFFYRGFPAPFLNPEVFAYIHDTLISDSLMSKAERDDAINGRRGPHLASIAGHWRQSASRPSLTKWHLDNKAKVDAILEYQPFIDLNRLIESTLKTAFPKVYERFLLSAEWHKIHSGVSPLFGGYWNFCLNGIFPDQDRVHCMPHADAKNPVGICVLMVYVLPNSKFNSKHRSWLVVWEAGIVVEMPPWTPVMYPSSLFLHFNIDVHDIEFVVTDGDWPTKHNSRPIDGDDCGRGSMVWFNMATMIQTSETGHATLKKAAKAGVKITSDYDAEVERAFLTASSLQTLAGSH</sequence>
<reference evidence="2 3" key="1">
    <citation type="journal article" date="2021" name="Environ. Microbiol.">
        <title>Gene family expansions and transcriptome signatures uncover fungal adaptations to wood decay.</title>
        <authorList>
            <person name="Hage H."/>
            <person name="Miyauchi S."/>
            <person name="Viragh M."/>
            <person name="Drula E."/>
            <person name="Min B."/>
            <person name="Chaduli D."/>
            <person name="Navarro D."/>
            <person name="Favel A."/>
            <person name="Norest M."/>
            <person name="Lesage-Meessen L."/>
            <person name="Balint B."/>
            <person name="Merenyi Z."/>
            <person name="de Eugenio L."/>
            <person name="Morin E."/>
            <person name="Martinez A.T."/>
            <person name="Baldrian P."/>
            <person name="Stursova M."/>
            <person name="Martinez M.J."/>
            <person name="Novotny C."/>
            <person name="Magnuson J.K."/>
            <person name="Spatafora J.W."/>
            <person name="Maurice S."/>
            <person name="Pangilinan J."/>
            <person name="Andreopoulos W."/>
            <person name="LaButti K."/>
            <person name="Hundley H."/>
            <person name="Na H."/>
            <person name="Kuo A."/>
            <person name="Barry K."/>
            <person name="Lipzen A."/>
            <person name="Henrissat B."/>
            <person name="Riley R."/>
            <person name="Ahrendt S."/>
            <person name="Nagy L.G."/>
            <person name="Grigoriev I.V."/>
            <person name="Martin F."/>
            <person name="Rosso M.N."/>
        </authorList>
    </citation>
    <scope>NUCLEOTIDE SEQUENCE [LARGE SCALE GENOMIC DNA]</scope>
    <source>
        <strain evidence="2 3">CIRM-BRFM 1785</strain>
    </source>
</reference>
<feature type="compositionally biased region" description="Polar residues" evidence="1">
    <location>
        <begin position="174"/>
        <end position="188"/>
    </location>
</feature>
<dbReference type="GeneID" id="72003544"/>
<evidence type="ECO:0000313" key="2">
    <source>
        <dbReference type="EMBL" id="KAH9840804.1"/>
    </source>
</evidence>
<gene>
    <name evidence="2" type="ORF">C8Q71DRAFT_741322</name>
</gene>
<feature type="region of interest" description="Disordered" evidence="1">
    <location>
        <begin position="174"/>
        <end position="235"/>
    </location>
</feature>
<protein>
    <submittedName>
        <fullName evidence="2">Uncharacterized protein</fullName>
    </submittedName>
</protein>
<proteinExistence type="predicted"/>
<accession>A0ABQ8KS87</accession>
<feature type="compositionally biased region" description="Basic and acidic residues" evidence="1">
    <location>
        <begin position="220"/>
        <end position="232"/>
    </location>
</feature>
<name>A0ABQ8KS87_9APHY</name>
<dbReference type="RefSeq" id="XP_047782270.1">
    <property type="nucleotide sequence ID" value="XM_047922812.1"/>
</dbReference>
<evidence type="ECO:0000256" key="1">
    <source>
        <dbReference type="SAM" id="MobiDB-lite"/>
    </source>
</evidence>
<dbReference type="EMBL" id="JADCUA010000004">
    <property type="protein sequence ID" value="KAH9840804.1"/>
    <property type="molecule type" value="Genomic_DNA"/>
</dbReference>
<dbReference type="Proteomes" id="UP000814176">
    <property type="component" value="Unassembled WGS sequence"/>
</dbReference>
<organism evidence="2 3">
    <name type="scientific">Rhodofomes roseus</name>
    <dbReference type="NCBI Taxonomy" id="34475"/>
    <lineage>
        <taxon>Eukaryota</taxon>
        <taxon>Fungi</taxon>
        <taxon>Dikarya</taxon>
        <taxon>Basidiomycota</taxon>
        <taxon>Agaricomycotina</taxon>
        <taxon>Agaricomycetes</taxon>
        <taxon>Polyporales</taxon>
        <taxon>Rhodofomes</taxon>
    </lineage>
</organism>
<evidence type="ECO:0000313" key="3">
    <source>
        <dbReference type="Proteomes" id="UP000814176"/>
    </source>
</evidence>
<keyword evidence="3" id="KW-1185">Reference proteome</keyword>
<comment type="caution">
    <text evidence="2">The sequence shown here is derived from an EMBL/GenBank/DDBJ whole genome shotgun (WGS) entry which is preliminary data.</text>
</comment>